<dbReference type="GO" id="GO:0005737">
    <property type="term" value="C:cytoplasm"/>
    <property type="evidence" value="ECO:0007669"/>
    <property type="project" value="TreeGrafter"/>
</dbReference>
<feature type="compositionally biased region" description="Acidic residues" evidence="5">
    <location>
        <begin position="321"/>
        <end position="333"/>
    </location>
</feature>
<dbReference type="GO" id="GO:0005634">
    <property type="term" value="C:nucleus"/>
    <property type="evidence" value="ECO:0007669"/>
    <property type="project" value="TreeGrafter"/>
</dbReference>
<protein>
    <recommendedName>
        <fullName evidence="4">Kinase</fullName>
        <ecNumber evidence="4">2.7.-.-</ecNumber>
    </recommendedName>
</protein>
<dbReference type="Gene3D" id="3.30.470.160">
    <property type="entry name" value="Inositol polyphosphate kinase"/>
    <property type="match status" value="1"/>
</dbReference>
<dbReference type="EMBL" id="LK023313">
    <property type="protein sequence ID" value="CDS03193.1"/>
    <property type="molecule type" value="Genomic_DNA"/>
</dbReference>
<keyword evidence="3 4" id="KW-0418">Kinase</keyword>
<gene>
    <name evidence="6" type="ORF">LRAMOSA00595</name>
</gene>
<evidence type="ECO:0000256" key="3">
    <source>
        <dbReference type="ARBA" id="ARBA00022777"/>
    </source>
</evidence>
<sequence>MASIVPPNATQLVKFTDQVAGHDRLLCFSTHDLMVIKPATRKEIDFYEQAQQRPDFECWIPKCFGNLHMATNSELAMLREQHMNDTELSETLLKAASSAEANTPLQDHRPIDSQGRSLDDILLCFLSLRCSQNVLHGFTRPCVLDLKLGTRLYDDDATPEKRDKMQKNAKGTTSEELGIRISGMKVYNTIDRTWAIYDKQFGRSRTADTILDGLLSFFFPTSTYARANDPVIVRDEDQDTGSSSSNSNNRKRISGTKMNWILENLLDDIGSIREYVQEHPELEMYCASLLIVFEGDKDAADTTWKCMLQKDQQEKTRSQEEEGQEEEEDEEDEPKLCDVRLIDFAHSRWDANRQAQDEGLLKGLDSIMTLLDKCMQKQANENL</sequence>
<accession>A0A077WAP2</accession>
<dbReference type="AlphaFoldDB" id="A0A077WAP2"/>
<dbReference type="InterPro" id="IPR038286">
    <property type="entry name" value="IPK_sf"/>
</dbReference>
<dbReference type="GO" id="GO:0032958">
    <property type="term" value="P:inositol phosphate biosynthetic process"/>
    <property type="evidence" value="ECO:0007669"/>
    <property type="project" value="InterPro"/>
</dbReference>
<dbReference type="GO" id="GO:0000824">
    <property type="term" value="F:inositol-1,4,5,6-tetrakisphosphate 3-kinase activity"/>
    <property type="evidence" value="ECO:0007669"/>
    <property type="project" value="TreeGrafter"/>
</dbReference>
<dbReference type="PANTHER" id="PTHR12400:SF103">
    <property type="entry name" value="INOSITOL POLYPHOSPHATE MULTIKINASE"/>
    <property type="match status" value="1"/>
</dbReference>
<comment type="similarity">
    <text evidence="1 4">Belongs to the inositol phosphokinase (IPK) family.</text>
</comment>
<evidence type="ECO:0000256" key="1">
    <source>
        <dbReference type="ARBA" id="ARBA00007374"/>
    </source>
</evidence>
<dbReference type="SUPFAM" id="SSF56104">
    <property type="entry name" value="SAICAR synthase-like"/>
    <property type="match status" value="1"/>
</dbReference>
<dbReference type="OrthoDB" id="338650at2759"/>
<dbReference type="GO" id="GO:0008440">
    <property type="term" value="F:inositol-1,4,5-trisphosphate 3-kinase activity"/>
    <property type="evidence" value="ECO:0007669"/>
    <property type="project" value="TreeGrafter"/>
</dbReference>
<evidence type="ECO:0000256" key="2">
    <source>
        <dbReference type="ARBA" id="ARBA00022679"/>
    </source>
</evidence>
<evidence type="ECO:0000256" key="5">
    <source>
        <dbReference type="SAM" id="MobiDB-lite"/>
    </source>
</evidence>
<feature type="region of interest" description="Disordered" evidence="5">
    <location>
        <begin position="310"/>
        <end position="334"/>
    </location>
</feature>
<evidence type="ECO:0000313" key="6">
    <source>
        <dbReference type="EMBL" id="CDS03193.1"/>
    </source>
</evidence>
<proteinExistence type="inferred from homology"/>
<dbReference type="InterPro" id="IPR005522">
    <property type="entry name" value="IPK"/>
</dbReference>
<organism evidence="6">
    <name type="scientific">Lichtheimia ramosa</name>
    <dbReference type="NCBI Taxonomy" id="688394"/>
    <lineage>
        <taxon>Eukaryota</taxon>
        <taxon>Fungi</taxon>
        <taxon>Fungi incertae sedis</taxon>
        <taxon>Mucoromycota</taxon>
        <taxon>Mucoromycotina</taxon>
        <taxon>Mucoromycetes</taxon>
        <taxon>Mucorales</taxon>
        <taxon>Lichtheimiaceae</taxon>
        <taxon>Lichtheimia</taxon>
    </lineage>
</organism>
<name>A0A077WAP2_9FUNG</name>
<dbReference type="Pfam" id="PF03770">
    <property type="entry name" value="IPK"/>
    <property type="match status" value="2"/>
</dbReference>
<feature type="compositionally biased region" description="Basic and acidic residues" evidence="5">
    <location>
        <begin position="311"/>
        <end position="320"/>
    </location>
</feature>
<dbReference type="EC" id="2.7.-.-" evidence="4"/>
<reference evidence="6" key="1">
    <citation type="journal article" date="2014" name="Genome Announc.">
        <title>De novo whole-genome sequence and genome annotation of Lichtheimia ramosa.</title>
        <authorList>
            <person name="Linde J."/>
            <person name="Schwartze V."/>
            <person name="Binder U."/>
            <person name="Lass-Florl C."/>
            <person name="Voigt K."/>
            <person name="Horn F."/>
        </authorList>
    </citation>
    <scope>NUCLEOTIDE SEQUENCE</scope>
    <source>
        <strain evidence="6">JMRC FSU:6197</strain>
    </source>
</reference>
<evidence type="ECO:0000256" key="4">
    <source>
        <dbReference type="RuleBase" id="RU363090"/>
    </source>
</evidence>
<keyword evidence="2 4" id="KW-0808">Transferase</keyword>
<dbReference type="GO" id="GO:0046854">
    <property type="term" value="P:phosphatidylinositol phosphate biosynthetic process"/>
    <property type="evidence" value="ECO:0007669"/>
    <property type="project" value="TreeGrafter"/>
</dbReference>
<feature type="region of interest" description="Disordered" evidence="5">
    <location>
        <begin position="230"/>
        <end position="251"/>
    </location>
</feature>
<dbReference type="PANTHER" id="PTHR12400">
    <property type="entry name" value="INOSITOL POLYPHOSPHATE KINASE"/>
    <property type="match status" value="1"/>
</dbReference>